<dbReference type="PANTHER" id="PTHR46896:SF3">
    <property type="entry name" value="FI06413P-RELATED"/>
    <property type="match status" value="1"/>
</dbReference>
<name>A0A9P7ZPF7_9HYPO</name>
<dbReference type="RefSeq" id="XP_046119331.1">
    <property type="nucleotide sequence ID" value="XM_046264933.1"/>
</dbReference>
<dbReference type="InterPro" id="IPR057501">
    <property type="entry name" value="DeUb_enz_PH"/>
</dbReference>
<comment type="similarity">
    <text evidence="1">Belongs to the peptidase C48 family.</text>
</comment>
<evidence type="ECO:0000256" key="3">
    <source>
        <dbReference type="ARBA" id="ARBA00022670"/>
    </source>
</evidence>
<evidence type="ECO:0000313" key="8">
    <source>
        <dbReference type="EMBL" id="KAG9255407.1"/>
    </source>
</evidence>
<dbReference type="GO" id="GO:0006508">
    <property type="term" value="P:proteolysis"/>
    <property type="evidence" value="ECO:0007669"/>
    <property type="project" value="UniProtKB-KW"/>
</dbReference>
<feature type="compositionally biased region" description="Basic and acidic residues" evidence="6">
    <location>
        <begin position="59"/>
        <end position="71"/>
    </location>
</feature>
<dbReference type="GO" id="GO:0005634">
    <property type="term" value="C:nucleus"/>
    <property type="evidence" value="ECO:0007669"/>
    <property type="project" value="TreeGrafter"/>
</dbReference>
<evidence type="ECO:0000256" key="5">
    <source>
        <dbReference type="ARBA" id="ARBA00022801"/>
    </source>
</evidence>
<dbReference type="GeneID" id="70295836"/>
<feature type="compositionally biased region" description="Low complexity" evidence="6">
    <location>
        <begin position="811"/>
        <end position="826"/>
    </location>
</feature>
<evidence type="ECO:0000256" key="2">
    <source>
        <dbReference type="ARBA" id="ARBA00022553"/>
    </source>
</evidence>
<feature type="compositionally biased region" description="Polar residues" evidence="6">
    <location>
        <begin position="922"/>
        <end position="933"/>
    </location>
</feature>
<feature type="region of interest" description="Disordered" evidence="6">
    <location>
        <begin position="34"/>
        <end position="242"/>
    </location>
</feature>
<dbReference type="SUPFAM" id="SSF54001">
    <property type="entry name" value="Cysteine proteinases"/>
    <property type="match status" value="1"/>
</dbReference>
<dbReference type="Gene3D" id="3.30.310.130">
    <property type="entry name" value="Ubiquitin-related"/>
    <property type="match status" value="1"/>
</dbReference>
<feature type="compositionally biased region" description="Polar residues" evidence="6">
    <location>
        <begin position="424"/>
        <end position="449"/>
    </location>
</feature>
<evidence type="ECO:0000256" key="1">
    <source>
        <dbReference type="ARBA" id="ARBA00005234"/>
    </source>
</evidence>
<evidence type="ECO:0000313" key="9">
    <source>
        <dbReference type="Proteomes" id="UP000887229"/>
    </source>
</evidence>
<dbReference type="EMBL" id="MU251251">
    <property type="protein sequence ID" value="KAG9255407.1"/>
    <property type="molecule type" value="Genomic_DNA"/>
</dbReference>
<dbReference type="GO" id="GO:0005737">
    <property type="term" value="C:cytoplasm"/>
    <property type="evidence" value="ECO:0007669"/>
    <property type="project" value="TreeGrafter"/>
</dbReference>
<keyword evidence="5" id="KW-0378">Hydrolase</keyword>
<dbReference type="InterPro" id="IPR051947">
    <property type="entry name" value="Sentrin-specific_protease"/>
</dbReference>
<keyword evidence="3" id="KW-0645">Protease</keyword>
<feature type="domain" description="Ubiquitin-like protease family profile" evidence="7">
    <location>
        <begin position="496"/>
        <end position="698"/>
    </location>
</feature>
<feature type="compositionally biased region" description="Low complexity" evidence="6">
    <location>
        <begin position="598"/>
        <end position="609"/>
    </location>
</feature>
<evidence type="ECO:0000256" key="6">
    <source>
        <dbReference type="SAM" id="MobiDB-lite"/>
    </source>
</evidence>
<feature type="region of interest" description="Disordered" evidence="6">
    <location>
        <begin position="743"/>
        <end position="946"/>
    </location>
</feature>
<gene>
    <name evidence="8" type="ORF">F5Z01DRAFT_673352</name>
</gene>
<keyword evidence="2" id="KW-0597">Phosphoprotein</keyword>
<reference evidence="8" key="1">
    <citation type="journal article" date="2021" name="IMA Fungus">
        <title>Genomic characterization of three marine fungi, including Emericellopsis atlantica sp. nov. with signatures of a generalist lifestyle and marine biomass degradation.</title>
        <authorList>
            <person name="Hagestad O.C."/>
            <person name="Hou L."/>
            <person name="Andersen J.H."/>
            <person name="Hansen E.H."/>
            <person name="Altermark B."/>
            <person name="Li C."/>
            <person name="Kuhnert E."/>
            <person name="Cox R.J."/>
            <person name="Crous P.W."/>
            <person name="Spatafora J.W."/>
            <person name="Lail K."/>
            <person name="Amirebrahimi M."/>
            <person name="Lipzen A."/>
            <person name="Pangilinan J."/>
            <person name="Andreopoulos W."/>
            <person name="Hayes R.D."/>
            <person name="Ng V."/>
            <person name="Grigoriev I.V."/>
            <person name="Jackson S.A."/>
            <person name="Sutton T.D.S."/>
            <person name="Dobson A.D.W."/>
            <person name="Rama T."/>
        </authorList>
    </citation>
    <scope>NUCLEOTIDE SEQUENCE</scope>
    <source>
        <strain evidence="8">TS7</strain>
    </source>
</reference>
<accession>A0A9P7ZPF7</accession>
<dbReference type="AlphaFoldDB" id="A0A9P7ZPF7"/>
<comment type="caution">
    <text evidence="8">The sequence shown here is derived from an EMBL/GenBank/DDBJ whole genome shotgun (WGS) entry which is preliminary data.</text>
</comment>
<dbReference type="Pfam" id="PF25424">
    <property type="entry name" value="PH_35"/>
    <property type="match status" value="1"/>
</dbReference>
<feature type="compositionally biased region" description="Polar residues" evidence="6">
    <location>
        <begin position="775"/>
        <end position="807"/>
    </location>
</feature>
<organism evidence="8 9">
    <name type="scientific">Emericellopsis atlantica</name>
    <dbReference type="NCBI Taxonomy" id="2614577"/>
    <lineage>
        <taxon>Eukaryota</taxon>
        <taxon>Fungi</taxon>
        <taxon>Dikarya</taxon>
        <taxon>Ascomycota</taxon>
        <taxon>Pezizomycotina</taxon>
        <taxon>Sordariomycetes</taxon>
        <taxon>Hypocreomycetidae</taxon>
        <taxon>Hypocreales</taxon>
        <taxon>Bionectriaceae</taxon>
        <taxon>Emericellopsis</taxon>
    </lineage>
</organism>
<proteinExistence type="inferred from homology"/>
<dbReference type="Proteomes" id="UP000887229">
    <property type="component" value="Unassembled WGS sequence"/>
</dbReference>
<dbReference type="InterPro" id="IPR003653">
    <property type="entry name" value="Peptidase_C48_C"/>
</dbReference>
<feature type="compositionally biased region" description="Basic and acidic residues" evidence="6">
    <location>
        <begin position="621"/>
        <end position="632"/>
    </location>
</feature>
<dbReference type="OrthoDB" id="442460at2759"/>
<dbReference type="PROSITE" id="PS50600">
    <property type="entry name" value="ULP_PROTEASE"/>
    <property type="match status" value="1"/>
</dbReference>
<dbReference type="GO" id="GO:0070139">
    <property type="term" value="F:SUMO-specific endopeptidase activity"/>
    <property type="evidence" value="ECO:0007669"/>
    <property type="project" value="TreeGrafter"/>
</dbReference>
<dbReference type="Pfam" id="PF02902">
    <property type="entry name" value="Peptidase_C48"/>
    <property type="match status" value="1"/>
</dbReference>
<sequence>MGKGNLSAVKGLGSRAVDNISVQVRGAVNLVTRQSKEQVRPAKRQKQCPEYSQHFPQNKPRDLPKRGRDDDNSAEVWEFTIEEPRNDSYGKKNHARASSGPRPKKPRLLHVTGPAHGKATKPEVIHSDDEPISIADSQDHVIVDDLADNDGPPPANIQSDVLRGRPRKSERVPPMQGPFVKKPKRTSQGAANADVSEDELARTPSKGKARATNFSALQQRKRQRSPSKADIQPTKFTSTEASPDPLEVSACWLEAAACGRNSFRAGGQKSALVEDDHHNWKLKILGEDGKWKLSTIEWLSVSADSIVHIYHNATHSKHVRISRMSRLEMNRTLHLQFTSKEIAVKFLKSVDSELLCSQGSAQLQATFERAMSEALNYQEKNGTKDDSSTEESLPLGAAKVSPQPQGKPAKLKDKMTGPPETANARATKTTSAVSPTQPTTLVTKGPSTRRTQRLAPDEQKPLNNLENFETWTSLHPDWRSRWPQPLIYPATGKNRATVDQDDILRLDEGEFLNDNLISFYLRHLQLQLEKERPELLNKVHILSSFFHEKLKKDRYAGVQSWTAKIDIFSYDYVIVPVNENMHWYMAIICNPGNALRESTTAAKESSTSAGDQTERGQITEPEPKHDKSKEPKIVTMDSLAIARPSTCKILREYLVQEAQARKSVAFTTPIHGMTAKKLPEQQNYCDCGVYILSYVEQFLKDPDEACRRLLNREGLEWEVEASEIRSNMRDMLFSLQAEQQQRLQNEKEEKLKRKKQLKTLAKSSEATGPPDSNERQSSLPSEESGTQPTSARDSTASAPVSCGSPSRQAPRRSATTQASRDTTSTTPATISRPKRLPLVKTDGPAAGLMNSIQDECASVDQPDEKCFSAEEGSPTRSPMYGDTRTVPAFVQLLPESDGEEVGTSSKGVSNKRTLVGRDRGDSSPTNQATSRQKQAAGRIVHSIDDD</sequence>
<feature type="compositionally biased region" description="Polar residues" evidence="6">
    <location>
        <begin position="902"/>
        <end position="912"/>
    </location>
</feature>
<evidence type="ECO:0000259" key="7">
    <source>
        <dbReference type="PROSITE" id="PS50600"/>
    </source>
</evidence>
<dbReference type="GO" id="GO:0016926">
    <property type="term" value="P:protein desumoylation"/>
    <property type="evidence" value="ECO:0007669"/>
    <property type="project" value="TreeGrafter"/>
</dbReference>
<keyword evidence="4" id="KW-0833">Ubl conjugation pathway</keyword>
<feature type="region of interest" description="Disordered" evidence="6">
    <location>
        <begin position="379"/>
        <end position="462"/>
    </location>
</feature>
<protein>
    <recommendedName>
        <fullName evidence="7">Ubiquitin-like protease family profile domain-containing protein</fullName>
    </recommendedName>
</protein>
<dbReference type="PANTHER" id="PTHR46896">
    <property type="entry name" value="SENTRIN-SPECIFIC PROTEASE"/>
    <property type="match status" value="1"/>
</dbReference>
<feature type="compositionally biased region" description="Basic and acidic residues" evidence="6">
    <location>
        <begin position="120"/>
        <end position="129"/>
    </location>
</feature>
<evidence type="ECO:0000256" key="4">
    <source>
        <dbReference type="ARBA" id="ARBA00022786"/>
    </source>
</evidence>
<keyword evidence="9" id="KW-1185">Reference proteome</keyword>
<feature type="region of interest" description="Disordered" evidence="6">
    <location>
        <begin position="598"/>
        <end position="633"/>
    </location>
</feature>
<dbReference type="InterPro" id="IPR038765">
    <property type="entry name" value="Papain-like_cys_pep_sf"/>
</dbReference>
<dbReference type="Gene3D" id="1.10.418.20">
    <property type="match status" value="1"/>
</dbReference>